<evidence type="ECO:0000256" key="2">
    <source>
        <dbReference type="SAM" id="Phobius"/>
    </source>
</evidence>
<feature type="region of interest" description="Disordered" evidence="1">
    <location>
        <begin position="62"/>
        <end position="97"/>
    </location>
</feature>
<name>A0A2D3TE56_9ENTR</name>
<feature type="transmembrane region" description="Helical" evidence="2">
    <location>
        <begin position="31"/>
        <end position="51"/>
    </location>
</feature>
<gene>
    <name evidence="3" type="ORF">BJP43_05400</name>
</gene>
<proteinExistence type="predicted"/>
<reference evidence="4" key="2">
    <citation type="submission" date="2017-11" db="EMBL/GenBank/DDBJ databases">
        <title>PacBio sequencing of new strain of the secondary endosymbiont Candidatus Hamiltonella defensa.</title>
        <authorList>
            <person name="Strand M.R."/>
            <person name="Oliver K."/>
        </authorList>
    </citation>
    <scope>NUCLEOTIDE SEQUENCE [LARGE SCALE GENOMIC DNA]</scope>
    <source>
        <strain evidence="4">ZA17</strain>
    </source>
</reference>
<keyword evidence="2" id="KW-0472">Membrane</keyword>
<dbReference type="RefSeq" id="WP_100096502.1">
    <property type="nucleotide sequence ID" value="NZ_CADIJH010000042.1"/>
</dbReference>
<keyword evidence="2" id="KW-0812">Transmembrane</keyword>
<keyword evidence="2" id="KW-1133">Transmembrane helix</keyword>
<accession>A0A2D3TE56</accession>
<evidence type="ECO:0000256" key="1">
    <source>
        <dbReference type="SAM" id="MobiDB-lite"/>
    </source>
</evidence>
<reference evidence="4" key="1">
    <citation type="submission" date="2016-10" db="EMBL/GenBank/DDBJ databases">
        <authorList>
            <person name="Chevignon G."/>
        </authorList>
    </citation>
    <scope>NUCLEOTIDE SEQUENCE [LARGE SCALE GENOMIC DNA]</scope>
    <source>
        <strain evidence="4">ZA17</strain>
    </source>
</reference>
<evidence type="ECO:0000313" key="3">
    <source>
        <dbReference type="EMBL" id="ATW33801.1"/>
    </source>
</evidence>
<organism evidence="3 4">
    <name type="scientific">Candidatus Williamhamiltonella defendens</name>
    <dbReference type="NCBI Taxonomy" id="138072"/>
    <lineage>
        <taxon>Bacteria</taxon>
        <taxon>Pseudomonadati</taxon>
        <taxon>Pseudomonadota</taxon>
        <taxon>Gammaproteobacteria</taxon>
        <taxon>Enterobacterales</taxon>
        <taxon>Enterobacteriaceae</taxon>
        <taxon>aphid secondary symbionts</taxon>
        <taxon>Candidatus Williamhamiltonella</taxon>
    </lineage>
</organism>
<protein>
    <submittedName>
        <fullName evidence="3">Uncharacterized protein</fullName>
    </submittedName>
</protein>
<dbReference type="EMBL" id="CP017613">
    <property type="protein sequence ID" value="ATW33801.1"/>
    <property type="molecule type" value="Genomic_DNA"/>
</dbReference>
<dbReference type="Proteomes" id="UP000229055">
    <property type="component" value="Chromosome"/>
</dbReference>
<feature type="compositionally biased region" description="Basic and acidic residues" evidence="1">
    <location>
        <begin position="63"/>
        <end position="84"/>
    </location>
</feature>
<evidence type="ECO:0000313" key="4">
    <source>
        <dbReference type="Proteomes" id="UP000229055"/>
    </source>
</evidence>
<dbReference type="AlphaFoldDB" id="A0A2D3TE56"/>
<sequence>MKKSILLFITLFVAGVDSAFAYIDPGSGSAIMSGIIGFFVAIGVLVKTFWFKIKGFLGLSKSKKNDSIKHSDLQDKGDKDEQRKQRVYPNEIISVTK</sequence>